<dbReference type="Gene3D" id="3.50.80.20">
    <property type="entry name" value="D-Ala-D-Ala carboxypeptidase C, peptidase S13"/>
    <property type="match status" value="1"/>
</dbReference>
<dbReference type="EMBL" id="FNVD01000001">
    <property type="protein sequence ID" value="SEF42447.1"/>
    <property type="molecule type" value="Genomic_DNA"/>
</dbReference>
<dbReference type="InterPro" id="IPR012338">
    <property type="entry name" value="Beta-lactam/transpept-like"/>
</dbReference>
<reference evidence="4" key="1">
    <citation type="submission" date="2016-10" db="EMBL/GenBank/DDBJ databases">
        <authorList>
            <person name="Varghese N."/>
            <person name="Submissions S."/>
        </authorList>
    </citation>
    <scope>NUCLEOTIDE SEQUENCE [LARGE SCALE GENOMIC DNA]</scope>
    <source>
        <strain evidence="4">DSM 23413</strain>
    </source>
</reference>
<organism evidence="3 4">
    <name type="scientific">Jhaorihella thermophila</name>
    <dbReference type="NCBI Taxonomy" id="488547"/>
    <lineage>
        <taxon>Bacteria</taxon>
        <taxon>Pseudomonadati</taxon>
        <taxon>Pseudomonadota</taxon>
        <taxon>Alphaproteobacteria</taxon>
        <taxon>Rhodobacterales</taxon>
        <taxon>Paracoccaceae</taxon>
        <taxon>Jhaorihella</taxon>
    </lineage>
</organism>
<comment type="similarity">
    <text evidence="1">Belongs to the peptidase S13 family.</text>
</comment>
<proteinExistence type="inferred from homology"/>
<protein>
    <submittedName>
        <fullName evidence="3">D-alanyl-D-alanine carboxypeptidase / D-alanyl-D-alanine-endopeptidase (Penicillin-binding protein 4)</fullName>
    </submittedName>
</protein>
<name>A0A1H5RXU9_9RHOB</name>
<dbReference type="Pfam" id="PF02113">
    <property type="entry name" value="Peptidase_S13"/>
    <property type="match status" value="1"/>
</dbReference>
<gene>
    <name evidence="3" type="ORF">SAMN05421751_101194</name>
</gene>
<dbReference type="InterPro" id="IPR000667">
    <property type="entry name" value="Peptidase_S13"/>
</dbReference>
<dbReference type="Proteomes" id="UP000236742">
    <property type="component" value="Unassembled WGS sequence"/>
</dbReference>
<accession>A0A1H5RXU9</accession>
<dbReference type="PRINTS" id="PR00922">
    <property type="entry name" value="DADACBPTASE3"/>
</dbReference>
<dbReference type="SUPFAM" id="SSF56601">
    <property type="entry name" value="beta-lactamase/transpeptidase-like"/>
    <property type="match status" value="1"/>
</dbReference>
<keyword evidence="2" id="KW-0378">Hydrolase</keyword>
<dbReference type="Gene3D" id="3.40.710.10">
    <property type="entry name" value="DD-peptidase/beta-lactamase superfamily"/>
    <property type="match status" value="2"/>
</dbReference>
<dbReference type="GO" id="GO:0006508">
    <property type="term" value="P:proteolysis"/>
    <property type="evidence" value="ECO:0007669"/>
    <property type="project" value="InterPro"/>
</dbReference>
<dbReference type="PANTHER" id="PTHR30023:SF0">
    <property type="entry name" value="PENICILLIN-SENSITIVE CARBOXYPEPTIDASE A"/>
    <property type="match status" value="1"/>
</dbReference>
<evidence type="ECO:0000256" key="2">
    <source>
        <dbReference type="ARBA" id="ARBA00022801"/>
    </source>
</evidence>
<keyword evidence="3" id="KW-0121">Carboxypeptidase</keyword>
<dbReference type="AlphaFoldDB" id="A0A1H5RXU9"/>
<dbReference type="GO" id="GO:0004185">
    <property type="term" value="F:serine-type carboxypeptidase activity"/>
    <property type="evidence" value="ECO:0007669"/>
    <property type="project" value="InterPro"/>
</dbReference>
<evidence type="ECO:0000256" key="1">
    <source>
        <dbReference type="ARBA" id="ARBA00006096"/>
    </source>
</evidence>
<evidence type="ECO:0000313" key="4">
    <source>
        <dbReference type="Proteomes" id="UP000236742"/>
    </source>
</evidence>
<dbReference type="GO" id="GO:0000270">
    <property type="term" value="P:peptidoglycan metabolic process"/>
    <property type="evidence" value="ECO:0007669"/>
    <property type="project" value="TreeGrafter"/>
</dbReference>
<dbReference type="PANTHER" id="PTHR30023">
    <property type="entry name" value="D-ALANYL-D-ALANINE CARBOXYPEPTIDASE"/>
    <property type="match status" value="1"/>
</dbReference>
<sequence>MSAGGRVARSGGLEFDGRMRKAGFTRRFVLAALGGILTLPCAGVAGAPELSPRPRIRGGRDVQQAARDSIEALVARSRLTGDVACVVADAATGDVLEGHHEDTALPPASVGKILTTLYALDRLGPEFRFRTRLLAAGPVKGGILEGDLILAGGGDPTLDTEALAEMAAGLKATGLREVRGRFLVHDGALPFIRSIDPSQPPQLGYSPAVSGIALNYNRVHFEWKREGADYGADYNVTMDARTARFRPDVQMARMAVVDRKAPVYTYSEAERAENWTVARAALGKGGARWLPVRKPALYAGDVFATLARSQGIVLEPAEVIRDLPPGVRLLVKHDSESLREILRGMLKYSNNLTAEMVGLTATAARGAVPGSLRDSADEMNRWVATRYGAATVRMADHSGLSGESRATVRDLLRVLLAARQRGELTPLLKEIHVRDDRGRRIKDSPLTVKAKTGTLNFVSGLAGFVTTVGGAELAFAILSADLEARARIDPDDGEVPKGVRLWLRRARGLQQRFIRRWGTVFDAS</sequence>
<evidence type="ECO:0000313" key="3">
    <source>
        <dbReference type="EMBL" id="SEF42447.1"/>
    </source>
</evidence>
<dbReference type="NCBIfam" id="TIGR00666">
    <property type="entry name" value="PBP4"/>
    <property type="match status" value="1"/>
</dbReference>
<keyword evidence="4" id="KW-1185">Reference proteome</keyword>
<keyword evidence="3" id="KW-0645">Protease</keyword>